<dbReference type="OrthoDB" id="124397at2759"/>
<sequence length="83" mass="9634">MKLLRSHFAQEVKLNPNNIRLRYILFLALRHIGSNRNSSVLKAEVNQRYAARESQRITNDQETECDDSKCSCLIACWPPNRST</sequence>
<proteinExistence type="predicted"/>
<dbReference type="VEuPathDB" id="VectorBase:HLOH_049600"/>
<evidence type="ECO:0000313" key="1">
    <source>
        <dbReference type="EMBL" id="KAH9374712.1"/>
    </source>
</evidence>
<keyword evidence="2" id="KW-1185">Reference proteome</keyword>
<comment type="caution">
    <text evidence="1">The sequence shown here is derived from an EMBL/GenBank/DDBJ whole genome shotgun (WGS) entry which is preliminary data.</text>
</comment>
<dbReference type="Proteomes" id="UP000821853">
    <property type="component" value="Chromosome 5"/>
</dbReference>
<dbReference type="EMBL" id="JABSTR010000007">
    <property type="protein sequence ID" value="KAH9374712.1"/>
    <property type="molecule type" value="Genomic_DNA"/>
</dbReference>
<name>A0A9J6GJR8_HAELO</name>
<organism evidence="1 2">
    <name type="scientific">Haemaphysalis longicornis</name>
    <name type="common">Bush tick</name>
    <dbReference type="NCBI Taxonomy" id="44386"/>
    <lineage>
        <taxon>Eukaryota</taxon>
        <taxon>Metazoa</taxon>
        <taxon>Ecdysozoa</taxon>
        <taxon>Arthropoda</taxon>
        <taxon>Chelicerata</taxon>
        <taxon>Arachnida</taxon>
        <taxon>Acari</taxon>
        <taxon>Parasitiformes</taxon>
        <taxon>Ixodida</taxon>
        <taxon>Ixodoidea</taxon>
        <taxon>Ixodidae</taxon>
        <taxon>Haemaphysalinae</taxon>
        <taxon>Haemaphysalis</taxon>
    </lineage>
</organism>
<reference evidence="1 2" key="1">
    <citation type="journal article" date="2020" name="Cell">
        <title>Large-Scale Comparative Analyses of Tick Genomes Elucidate Their Genetic Diversity and Vector Capacities.</title>
        <authorList>
            <consortium name="Tick Genome and Microbiome Consortium (TIGMIC)"/>
            <person name="Jia N."/>
            <person name="Wang J."/>
            <person name="Shi W."/>
            <person name="Du L."/>
            <person name="Sun Y."/>
            <person name="Zhan W."/>
            <person name="Jiang J.F."/>
            <person name="Wang Q."/>
            <person name="Zhang B."/>
            <person name="Ji P."/>
            <person name="Bell-Sakyi L."/>
            <person name="Cui X.M."/>
            <person name="Yuan T.T."/>
            <person name="Jiang B.G."/>
            <person name="Yang W.F."/>
            <person name="Lam T.T."/>
            <person name="Chang Q.C."/>
            <person name="Ding S.J."/>
            <person name="Wang X.J."/>
            <person name="Zhu J.G."/>
            <person name="Ruan X.D."/>
            <person name="Zhao L."/>
            <person name="Wei J.T."/>
            <person name="Ye R.Z."/>
            <person name="Que T.C."/>
            <person name="Du C.H."/>
            <person name="Zhou Y.H."/>
            <person name="Cheng J.X."/>
            <person name="Dai P.F."/>
            <person name="Guo W.B."/>
            <person name="Han X.H."/>
            <person name="Huang E.J."/>
            <person name="Li L.F."/>
            <person name="Wei W."/>
            <person name="Gao Y.C."/>
            <person name="Liu J.Z."/>
            <person name="Shao H.Z."/>
            <person name="Wang X."/>
            <person name="Wang C.C."/>
            <person name="Yang T.C."/>
            <person name="Huo Q.B."/>
            <person name="Li W."/>
            <person name="Chen H.Y."/>
            <person name="Chen S.E."/>
            <person name="Zhou L.G."/>
            <person name="Ni X.B."/>
            <person name="Tian J.H."/>
            <person name="Sheng Y."/>
            <person name="Liu T."/>
            <person name="Pan Y.S."/>
            <person name="Xia L.Y."/>
            <person name="Li J."/>
            <person name="Zhao F."/>
            <person name="Cao W.C."/>
        </authorList>
    </citation>
    <scope>NUCLEOTIDE SEQUENCE [LARGE SCALE GENOMIC DNA]</scope>
    <source>
        <strain evidence="1">HaeL-2018</strain>
    </source>
</reference>
<evidence type="ECO:0000313" key="2">
    <source>
        <dbReference type="Proteomes" id="UP000821853"/>
    </source>
</evidence>
<accession>A0A9J6GJR8</accession>
<gene>
    <name evidence="1" type="ORF">HPB48_015131</name>
</gene>
<dbReference type="AlphaFoldDB" id="A0A9J6GJR8"/>
<protein>
    <submittedName>
        <fullName evidence="1">Uncharacterized protein</fullName>
    </submittedName>
</protein>